<keyword evidence="3" id="KW-1185">Reference proteome</keyword>
<dbReference type="EMBL" id="JAPQKQ010000006">
    <property type="protein sequence ID" value="KAJ5193157.1"/>
    <property type="molecule type" value="Genomic_DNA"/>
</dbReference>
<gene>
    <name evidence="2" type="ORF">N7449_004357</name>
    <name evidence="1" type="ORF">N7449_009299</name>
</gene>
<evidence type="ECO:0000313" key="1">
    <source>
        <dbReference type="EMBL" id="KAJ5193157.1"/>
    </source>
</evidence>
<dbReference type="AlphaFoldDB" id="A0A9W9SXV8"/>
<accession>A0A9W9SXV8</accession>
<dbReference type="Proteomes" id="UP001150942">
    <property type="component" value="Unassembled WGS sequence"/>
</dbReference>
<dbReference type="OrthoDB" id="3796275at2759"/>
<protein>
    <submittedName>
        <fullName evidence="2">Uncharacterized protein</fullName>
    </submittedName>
</protein>
<name>A0A9W9SXV8_9EURO</name>
<dbReference type="EMBL" id="JAPQKQ010000003">
    <property type="protein sequence ID" value="KAJ5202278.1"/>
    <property type="molecule type" value="Genomic_DNA"/>
</dbReference>
<reference evidence="2" key="2">
    <citation type="journal article" date="2023" name="IMA Fungus">
        <title>Comparative genomic study of the Penicillium genus elucidates a diverse pangenome and 15 lateral gene transfer events.</title>
        <authorList>
            <person name="Petersen C."/>
            <person name="Sorensen T."/>
            <person name="Nielsen M.R."/>
            <person name="Sondergaard T.E."/>
            <person name="Sorensen J.L."/>
            <person name="Fitzpatrick D.A."/>
            <person name="Frisvad J.C."/>
            <person name="Nielsen K.L."/>
        </authorList>
    </citation>
    <scope>NUCLEOTIDE SEQUENCE</scope>
    <source>
        <strain evidence="2">IBT 20477</strain>
    </source>
</reference>
<evidence type="ECO:0000313" key="2">
    <source>
        <dbReference type="EMBL" id="KAJ5202278.1"/>
    </source>
</evidence>
<organism evidence="2 3">
    <name type="scientific">Penicillium cf. viridicatum</name>
    <dbReference type="NCBI Taxonomy" id="2972119"/>
    <lineage>
        <taxon>Eukaryota</taxon>
        <taxon>Fungi</taxon>
        <taxon>Dikarya</taxon>
        <taxon>Ascomycota</taxon>
        <taxon>Pezizomycotina</taxon>
        <taxon>Eurotiomycetes</taxon>
        <taxon>Eurotiomycetidae</taxon>
        <taxon>Eurotiales</taxon>
        <taxon>Aspergillaceae</taxon>
        <taxon>Penicillium</taxon>
    </lineage>
</organism>
<comment type="caution">
    <text evidence="2">The sequence shown here is derived from an EMBL/GenBank/DDBJ whole genome shotgun (WGS) entry which is preliminary data.</text>
</comment>
<sequence>MAPPRPISSREAVESRLPELLLGPNRTQSSAMHRVIYVGPLHRWQNFEANVRASMPARWSSAVIDYSLQSRDIRREEVYIADETGLQGRFEQAVGQVLGAVFRAEAVNIRFADFKAAGTGYSKTPDVSLVSNTAPIALKAVGELKVPWVDDHDLVQRYSKESTWRSTIGQVVEYMIDQKVPYGFHSTYYHTVFLRQVQVHGVWRVECSPIVNNRNTGVSVKQCFWHLASLAAAGQPVQNPTPKRQLIVRG</sequence>
<proteinExistence type="predicted"/>
<reference evidence="2" key="1">
    <citation type="submission" date="2022-11" db="EMBL/GenBank/DDBJ databases">
        <authorList>
            <person name="Petersen C."/>
        </authorList>
    </citation>
    <scope>NUCLEOTIDE SEQUENCE</scope>
    <source>
        <strain evidence="2">IBT 20477</strain>
    </source>
</reference>
<evidence type="ECO:0000313" key="3">
    <source>
        <dbReference type="Proteomes" id="UP001150942"/>
    </source>
</evidence>